<dbReference type="EMBL" id="LR633967">
    <property type="protein sequence ID" value="VUX56403.1"/>
    <property type="molecule type" value="Genomic_DNA"/>
</dbReference>
<dbReference type="SUPFAM" id="SSF140931">
    <property type="entry name" value="Fic-like"/>
    <property type="match status" value="1"/>
</dbReference>
<evidence type="ECO:0000256" key="1">
    <source>
        <dbReference type="PIRSR" id="PIRSR640198-1"/>
    </source>
</evidence>
<gene>
    <name evidence="3" type="ORF">JTBM06_V1_820005</name>
</gene>
<feature type="domain" description="Fido" evidence="2">
    <location>
        <begin position="57"/>
        <end position="196"/>
    </location>
</feature>
<protein>
    <submittedName>
        <fullName evidence="3">Mobile mystery protein B</fullName>
    </submittedName>
</protein>
<proteinExistence type="predicted"/>
<accession>A0A7D9D3J5</accession>
<dbReference type="NCBIfam" id="TIGR02613">
    <property type="entry name" value="mob_myst_B"/>
    <property type="match status" value="1"/>
</dbReference>
<dbReference type="InterPro" id="IPR003812">
    <property type="entry name" value="Fido"/>
</dbReference>
<dbReference type="Pfam" id="PF02661">
    <property type="entry name" value="Fic"/>
    <property type="match status" value="1"/>
</dbReference>
<dbReference type="PROSITE" id="PS51459">
    <property type="entry name" value="FIDO"/>
    <property type="match status" value="1"/>
</dbReference>
<evidence type="ECO:0000259" key="2">
    <source>
        <dbReference type="PROSITE" id="PS51459"/>
    </source>
</evidence>
<dbReference type="AlphaFoldDB" id="A0A7D9D3J5"/>
<feature type="active site" evidence="1">
    <location>
        <position position="132"/>
    </location>
</feature>
<sequence length="196" mass="22551">MTDPLLPQGDEDTELTPEEREGLIPSYITFRRELNEAEQANIVEAQSWAFSRKRDVLDEALLTSLHKRMYGNVWKWAGEHRTSGKNIGDVDAYRIPTELRELLDNCRYWIDKKTYEPDEIAARFHHRLVFIHCYPNGNGRHARLATDLLLMQMGDVPFSWGGANLVDAGEVRTRYIEALQAADRHDIGPLLGFVRS</sequence>
<dbReference type="PANTHER" id="PTHR13504:SF39">
    <property type="entry name" value="CELL FILAMENTATION PROTEIN"/>
    <property type="match status" value="1"/>
</dbReference>
<dbReference type="PANTHER" id="PTHR13504">
    <property type="entry name" value="FIDO DOMAIN-CONTAINING PROTEIN DDB_G0283145"/>
    <property type="match status" value="1"/>
</dbReference>
<name>A0A7D9D3J5_9GAMM</name>
<dbReference type="InterPro" id="IPR036597">
    <property type="entry name" value="Fido-like_dom_sf"/>
</dbReference>
<dbReference type="InterPro" id="IPR040198">
    <property type="entry name" value="Fido_containing"/>
</dbReference>
<dbReference type="Gene3D" id="1.10.3290.10">
    <property type="entry name" value="Fido-like domain"/>
    <property type="match status" value="1"/>
</dbReference>
<reference evidence="3" key="1">
    <citation type="submission" date="2019-07" db="EMBL/GenBank/DDBJ databases">
        <authorList>
            <person name="Weber M."/>
            <person name="Kostadinov I."/>
            <person name="Kostadinov D I."/>
        </authorList>
    </citation>
    <scope>NUCLEOTIDE SEQUENCE</scope>
    <source>
        <strain evidence="3">Gfbio:sag-sample-m06:053724c1-46a9-4a36-b237-ea2bf867836b</strain>
    </source>
</reference>
<dbReference type="InterPro" id="IPR013436">
    <property type="entry name" value="Mobile_mystery_prot_B"/>
</dbReference>
<evidence type="ECO:0000313" key="3">
    <source>
        <dbReference type="EMBL" id="VUX56403.1"/>
    </source>
</evidence>
<organism evidence="3">
    <name type="scientific">uncultured Woeseiaceae bacterium</name>
    <dbReference type="NCBI Taxonomy" id="1983305"/>
    <lineage>
        <taxon>Bacteria</taxon>
        <taxon>Pseudomonadati</taxon>
        <taxon>Pseudomonadota</taxon>
        <taxon>Gammaproteobacteria</taxon>
        <taxon>Woeseiales</taxon>
        <taxon>Woeseiaceae</taxon>
        <taxon>environmental samples</taxon>
    </lineage>
</organism>